<dbReference type="SUPFAM" id="SSF50156">
    <property type="entry name" value="PDZ domain-like"/>
    <property type="match status" value="1"/>
</dbReference>
<dbReference type="InterPro" id="IPR007963">
    <property type="entry name" value="Peptidase_M61_catalytic"/>
</dbReference>
<keyword evidence="5" id="KW-0645">Protease</keyword>
<dbReference type="InterPro" id="IPR040756">
    <property type="entry name" value="Peptidase_M61_N"/>
</dbReference>
<feature type="domain" description="Peptidase M61 N-terminal" evidence="4">
    <location>
        <begin position="25"/>
        <end position="200"/>
    </location>
</feature>
<evidence type="ECO:0000259" key="4">
    <source>
        <dbReference type="Pfam" id="PF17899"/>
    </source>
</evidence>
<reference evidence="5 6" key="1">
    <citation type="submission" date="2019-02" db="EMBL/GenBank/DDBJ databases">
        <title>Deep-cultivation of Planctomycetes and their phenomic and genomic characterization uncovers novel biology.</title>
        <authorList>
            <person name="Wiegand S."/>
            <person name="Jogler M."/>
            <person name="Boedeker C."/>
            <person name="Pinto D."/>
            <person name="Vollmers J."/>
            <person name="Rivas-Marin E."/>
            <person name="Kohn T."/>
            <person name="Peeters S.H."/>
            <person name="Heuer A."/>
            <person name="Rast P."/>
            <person name="Oberbeckmann S."/>
            <person name="Bunk B."/>
            <person name="Jeske O."/>
            <person name="Meyerdierks A."/>
            <person name="Storesund J.E."/>
            <person name="Kallscheuer N."/>
            <person name="Luecker S."/>
            <person name="Lage O.M."/>
            <person name="Pohl T."/>
            <person name="Merkel B.J."/>
            <person name="Hornburger P."/>
            <person name="Mueller R.-W."/>
            <person name="Bruemmer F."/>
            <person name="Labrenz M."/>
            <person name="Spormann A.M."/>
            <person name="Op Den Camp H."/>
            <person name="Overmann J."/>
            <person name="Amann R."/>
            <person name="Jetten M.S.M."/>
            <person name="Mascher T."/>
            <person name="Medema M.H."/>
            <person name="Devos D.P."/>
            <person name="Kaster A.-K."/>
            <person name="Ovreas L."/>
            <person name="Rohde M."/>
            <person name="Galperin M.Y."/>
            <person name="Jogler C."/>
        </authorList>
    </citation>
    <scope>NUCLEOTIDE SEQUENCE [LARGE SCALE GENOMIC DNA]</scope>
    <source>
        <strain evidence="5 6">KOR34</strain>
    </source>
</reference>
<accession>A0A5C5V5W9</accession>
<dbReference type="RefSeq" id="WP_146566962.1">
    <property type="nucleotide sequence ID" value="NZ_SIHJ01000002.1"/>
</dbReference>
<keyword evidence="5" id="KW-0378">Hydrolase</keyword>
<evidence type="ECO:0000256" key="2">
    <source>
        <dbReference type="SAM" id="SignalP"/>
    </source>
</evidence>
<dbReference type="InterPro" id="IPR036034">
    <property type="entry name" value="PDZ_sf"/>
</dbReference>
<feature type="domain" description="Peptidase M61 catalytic" evidence="3">
    <location>
        <begin position="299"/>
        <end position="412"/>
    </location>
</feature>
<organism evidence="5 6">
    <name type="scientific">Posidoniimonas corsicana</name>
    <dbReference type="NCBI Taxonomy" id="1938618"/>
    <lineage>
        <taxon>Bacteria</taxon>
        <taxon>Pseudomonadati</taxon>
        <taxon>Planctomycetota</taxon>
        <taxon>Planctomycetia</taxon>
        <taxon>Pirellulales</taxon>
        <taxon>Lacipirellulaceae</taxon>
        <taxon>Posidoniimonas</taxon>
    </lineage>
</organism>
<evidence type="ECO:0000256" key="1">
    <source>
        <dbReference type="SAM" id="MobiDB-lite"/>
    </source>
</evidence>
<dbReference type="SUPFAM" id="SSF55486">
    <property type="entry name" value="Metalloproteases ('zincins'), catalytic domain"/>
    <property type="match status" value="1"/>
</dbReference>
<dbReference type="Pfam" id="PF05299">
    <property type="entry name" value="Peptidase_M61"/>
    <property type="match status" value="1"/>
</dbReference>
<dbReference type="GO" id="GO:0004177">
    <property type="term" value="F:aminopeptidase activity"/>
    <property type="evidence" value="ECO:0007669"/>
    <property type="project" value="UniProtKB-KW"/>
</dbReference>
<dbReference type="InterPro" id="IPR027268">
    <property type="entry name" value="Peptidase_M4/M1_CTD_sf"/>
</dbReference>
<evidence type="ECO:0000259" key="3">
    <source>
        <dbReference type="Pfam" id="PF05299"/>
    </source>
</evidence>
<keyword evidence="2" id="KW-0732">Signal</keyword>
<comment type="caution">
    <text evidence="5">The sequence shown here is derived from an EMBL/GenBank/DDBJ whole genome shotgun (WGS) entry which is preliminary data.</text>
</comment>
<dbReference type="Gene3D" id="2.30.42.10">
    <property type="match status" value="1"/>
</dbReference>
<dbReference type="Gene3D" id="1.10.390.10">
    <property type="entry name" value="Neutral Protease Domain 2"/>
    <property type="match status" value="1"/>
</dbReference>
<dbReference type="EMBL" id="SIHJ01000002">
    <property type="protein sequence ID" value="TWT33938.1"/>
    <property type="molecule type" value="Genomic_DNA"/>
</dbReference>
<dbReference type="AlphaFoldDB" id="A0A5C5V5W9"/>
<dbReference type="OrthoDB" id="9778516at2"/>
<feature type="region of interest" description="Disordered" evidence="1">
    <location>
        <begin position="619"/>
        <end position="641"/>
    </location>
</feature>
<keyword evidence="6" id="KW-1185">Reference proteome</keyword>
<protein>
    <submittedName>
        <fullName evidence="5">M61 glycyl aminopeptidase</fullName>
    </submittedName>
</protein>
<feature type="signal peptide" evidence="2">
    <location>
        <begin position="1"/>
        <end position="18"/>
    </location>
</feature>
<name>A0A5C5V5W9_9BACT</name>
<dbReference type="Proteomes" id="UP000316714">
    <property type="component" value="Unassembled WGS sequence"/>
</dbReference>
<dbReference type="Gene3D" id="2.60.40.3650">
    <property type="match status" value="1"/>
</dbReference>
<dbReference type="PIRSF" id="PIRSF016493">
    <property type="entry name" value="Glycyl_aminpptds"/>
    <property type="match status" value="1"/>
</dbReference>
<dbReference type="InterPro" id="IPR024191">
    <property type="entry name" value="Peptidase_M61"/>
</dbReference>
<evidence type="ECO:0000313" key="5">
    <source>
        <dbReference type="EMBL" id="TWT33938.1"/>
    </source>
</evidence>
<keyword evidence="5" id="KW-0031">Aminopeptidase</keyword>
<gene>
    <name evidence="5" type="ORF">KOR34_37740</name>
</gene>
<feature type="chain" id="PRO_5022834655" evidence="2">
    <location>
        <begin position="19"/>
        <end position="641"/>
    </location>
</feature>
<sequence precursor="true">MNARTAFLLTLLAVPCGAAPPDVELAIDATQAQRGLLSSEMSLPVSAGDRYFWHPNWAPGVTGPTEQVSNLVGLVFEDEFGQPLRWRRDPTRANLFCVSVPDGVARLTVKLKYVMNQPARLSSSVDCYGTPDLLVINFNACLLYPDCDAPARLSYRTRVSLPDGFQHGCALTAKQGPEGVLDFGAVGLAELIDSPLAAGRFARELTTAGPGAPDARFFLLGESPECLSISPDRERQLSRILPEATRLFGSAPFTEYTFLILCTNDLPRFGLEHRGCSLMVLRPDALQDDQVYSYRGAYLLPHELAHAWCGKHRTPRGMQSDNFHTPVDTELLWVYEGLTQYLMQLIAVRSGQVDADYHLGYLADRVAEQARRDGRAWRSLADTAVAARTLRGQDAQWRGLRRAQDYYDEGALFWLRVDCLLRASSDGRASLDEFCREFFHAEAGATPTGFDVDEIVTTLDSLSPGDWRGLIERLIYQPRDTLDLEVLQLAGYRLAEGDRRPACLDAYEKVWGFATAESSIGLVADKRGEIRRVVEGAAAAAAGLTDRADIVAVNGRAFSRSRLRAAVEASEPDRPIELIVRQDGRVHTCTLPYNGGPRYPILERRDETPDRLRAILRPLPATPPARLPVAEETKPRARSAS</sequence>
<evidence type="ECO:0000313" key="6">
    <source>
        <dbReference type="Proteomes" id="UP000316714"/>
    </source>
</evidence>
<proteinExistence type="predicted"/>
<dbReference type="Pfam" id="PF17899">
    <property type="entry name" value="Peptidase_M61_N"/>
    <property type="match status" value="1"/>
</dbReference>